<dbReference type="SMART" id="SM00382">
    <property type="entry name" value="AAA"/>
    <property type="match status" value="1"/>
</dbReference>
<dbReference type="Gene3D" id="3.40.50.300">
    <property type="entry name" value="P-loop containing nucleotide triphosphate hydrolases"/>
    <property type="match status" value="1"/>
</dbReference>
<dbReference type="InterPro" id="IPR041569">
    <property type="entry name" value="AAA_lid_3"/>
</dbReference>
<dbReference type="Pfam" id="PF00004">
    <property type="entry name" value="AAA"/>
    <property type="match status" value="1"/>
</dbReference>
<gene>
    <name evidence="1" type="ORF">ABVT43_16135</name>
</gene>
<protein>
    <submittedName>
        <fullName evidence="1">AAA family ATPase</fullName>
    </submittedName>
</protein>
<dbReference type="Pfam" id="PF17862">
    <property type="entry name" value="AAA_lid_3"/>
    <property type="match status" value="1"/>
</dbReference>
<accession>A0ABV2BXK0</accession>
<dbReference type="EMBL" id="JBEVCJ010000025">
    <property type="protein sequence ID" value="MET1256671.1"/>
    <property type="molecule type" value="Genomic_DNA"/>
</dbReference>
<dbReference type="InterPro" id="IPR027417">
    <property type="entry name" value="P-loop_NTPase"/>
</dbReference>
<dbReference type="InterPro" id="IPR003593">
    <property type="entry name" value="AAA+_ATPase"/>
</dbReference>
<dbReference type="InterPro" id="IPR003959">
    <property type="entry name" value="ATPase_AAA_core"/>
</dbReference>
<evidence type="ECO:0000313" key="2">
    <source>
        <dbReference type="Proteomes" id="UP001548189"/>
    </source>
</evidence>
<name>A0ABV2BXK0_9GAMM</name>
<proteinExistence type="predicted"/>
<dbReference type="Proteomes" id="UP001548189">
    <property type="component" value="Unassembled WGS sequence"/>
</dbReference>
<dbReference type="PANTHER" id="PTHR42960:SF1">
    <property type="entry name" value="YCF46 PROTEIN"/>
    <property type="match status" value="1"/>
</dbReference>
<dbReference type="PANTHER" id="PTHR42960">
    <property type="entry name" value="YCF46 PROTEIN"/>
    <property type="match status" value="1"/>
</dbReference>
<comment type="caution">
    <text evidence="1">The sequence shown here is derived from an EMBL/GenBank/DDBJ whole genome shotgun (WGS) entry which is preliminary data.</text>
</comment>
<sequence length="495" mass="55806">MSGKTDFNDLCLLINSGYPIITIETHEEKRALNLLGDIAAFINKPLFCWDHIDGMRRIDLAHDLAEIDDTQEPLDVLSEIKSSKRPCLFALCDFHPHFEDAPKVVRQLKEIALNHQQVAHTLFFISHSLHLPAEVKRFSAKYSLSIPNEEQLENLVRDEAKRWSKAHQGQKVKTDNPTLKKLVRNLKGMSFADARTLIRNVISDGAITEDELPAINKAKFELLDMEGVLSFEYETSKFSEVGGLNYLKQWLKKREAIFLDRNIPLDPPKGLMLVGVQGGGKSLAAKSVAGMWGVPLLRLDFGALYNKFHGETEKNLREALKMGELMSPCVLWLDEIEKGVSSGESDGGTSQRVLGTLLTWMAEKRKQVFIVATANDISRLPPELLRKGRLDEIFFVDLPDFETRKTIFSIHIKRRQQPLETIDLTTLAEASEGFTGSEIEQAVVSALYHAYSENHGLSTQAILTEIQQTRPLSVVMGEKMQALREWAKDRTVMAN</sequence>
<keyword evidence="2" id="KW-1185">Reference proteome</keyword>
<dbReference type="Gene3D" id="1.10.8.60">
    <property type="match status" value="1"/>
</dbReference>
<dbReference type="InterPro" id="IPR052381">
    <property type="entry name" value="AAA_domain_protein"/>
</dbReference>
<reference evidence="1 2" key="1">
    <citation type="submission" date="2024-06" db="EMBL/GenBank/DDBJ databases">
        <authorList>
            <person name="Li F."/>
        </authorList>
    </citation>
    <scope>NUCLEOTIDE SEQUENCE [LARGE SCALE GENOMIC DNA]</scope>
    <source>
        <strain evidence="1 2">GXAS 311</strain>
    </source>
</reference>
<organism evidence="1 2">
    <name type="scientific">Aliikangiella maris</name>
    <dbReference type="NCBI Taxonomy" id="3162458"/>
    <lineage>
        <taxon>Bacteria</taxon>
        <taxon>Pseudomonadati</taxon>
        <taxon>Pseudomonadota</taxon>
        <taxon>Gammaproteobacteria</taxon>
        <taxon>Oceanospirillales</taxon>
        <taxon>Pleioneaceae</taxon>
        <taxon>Aliikangiella</taxon>
    </lineage>
</organism>
<evidence type="ECO:0000313" key="1">
    <source>
        <dbReference type="EMBL" id="MET1256671.1"/>
    </source>
</evidence>
<dbReference type="SUPFAM" id="SSF52540">
    <property type="entry name" value="P-loop containing nucleoside triphosphate hydrolases"/>
    <property type="match status" value="1"/>
</dbReference>